<dbReference type="PANTHER" id="PTHR13789">
    <property type="entry name" value="MONOOXYGENASE"/>
    <property type="match status" value="1"/>
</dbReference>
<dbReference type="Pfam" id="PF01494">
    <property type="entry name" value="FAD_binding_3"/>
    <property type="match status" value="1"/>
</dbReference>
<dbReference type="InterPro" id="IPR050493">
    <property type="entry name" value="FAD-dep_Monooxygenase_BioMet"/>
</dbReference>
<keyword evidence="3" id="KW-0274">FAD</keyword>
<evidence type="ECO:0000256" key="1">
    <source>
        <dbReference type="ARBA" id="ARBA00007992"/>
    </source>
</evidence>
<evidence type="ECO:0000256" key="2">
    <source>
        <dbReference type="ARBA" id="ARBA00022630"/>
    </source>
</evidence>
<dbReference type="AlphaFoldDB" id="A0AAN7TLG8"/>
<proteinExistence type="inferred from homology"/>
<dbReference type="GO" id="GO:0004497">
    <property type="term" value="F:monooxygenase activity"/>
    <property type="evidence" value="ECO:0007669"/>
    <property type="project" value="UniProtKB-KW"/>
</dbReference>
<dbReference type="SUPFAM" id="SSF51905">
    <property type="entry name" value="FAD/NAD(P)-binding domain"/>
    <property type="match status" value="1"/>
</dbReference>
<feature type="domain" description="FAD-binding" evidence="6">
    <location>
        <begin position="6"/>
        <end position="170"/>
    </location>
</feature>
<comment type="caution">
    <text evidence="7">The sequence shown here is derived from an EMBL/GenBank/DDBJ whole genome shotgun (WGS) entry which is preliminary data.</text>
</comment>
<evidence type="ECO:0000313" key="8">
    <source>
        <dbReference type="Proteomes" id="UP001310890"/>
    </source>
</evidence>
<evidence type="ECO:0000256" key="5">
    <source>
        <dbReference type="ARBA" id="ARBA00023033"/>
    </source>
</evidence>
<comment type="similarity">
    <text evidence="1">Belongs to the paxM FAD-dependent monooxygenase family.</text>
</comment>
<dbReference type="PANTHER" id="PTHR13789:SF314">
    <property type="entry name" value="FAD-BINDING DOMAIN-CONTAINING PROTEIN"/>
    <property type="match status" value="1"/>
</dbReference>
<evidence type="ECO:0000259" key="6">
    <source>
        <dbReference type="Pfam" id="PF01494"/>
    </source>
</evidence>
<keyword evidence="5" id="KW-0503">Monooxygenase</keyword>
<organism evidence="7 8">
    <name type="scientific">Meristemomyces frigidus</name>
    <dbReference type="NCBI Taxonomy" id="1508187"/>
    <lineage>
        <taxon>Eukaryota</taxon>
        <taxon>Fungi</taxon>
        <taxon>Dikarya</taxon>
        <taxon>Ascomycota</taxon>
        <taxon>Pezizomycotina</taxon>
        <taxon>Dothideomycetes</taxon>
        <taxon>Dothideomycetidae</taxon>
        <taxon>Mycosphaerellales</taxon>
        <taxon>Teratosphaeriaceae</taxon>
        <taxon>Meristemomyces</taxon>
    </lineage>
</organism>
<evidence type="ECO:0000313" key="7">
    <source>
        <dbReference type="EMBL" id="KAK5113780.1"/>
    </source>
</evidence>
<dbReference type="Proteomes" id="UP001310890">
    <property type="component" value="Unassembled WGS sequence"/>
</dbReference>
<dbReference type="PRINTS" id="PR00420">
    <property type="entry name" value="RNGMNOXGNASE"/>
</dbReference>
<name>A0AAN7TLG8_9PEZI</name>
<reference evidence="7" key="1">
    <citation type="submission" date="2023-08" db="EMBL/GenBank/DDBJ databases">
        <title>Black Yeasts Isolated from many extreme environments.</title>
        <authorList>
            <person name="Coleine C."/>
            <person name="Stajich J.E."/>
            <person name="Selbmann L."/>
        </authorList>
    </citation>
    <scope>NUCLEOTIDE SEQUENCE</scope>
    <source>
        <strain evidence="7">CCFEE 5401</strain>
    </source>
</reference>
<dbReference type="Gene3D" id="3.50.50.60">
    <property type="entry name" value="FAD/NAD(P)-binding domain"/>
    <property type="match status" value="1"/>
</dbReference>
<keyword evidence="4" id="KW-0560">Oxidoreductase</keyword>
<dbReference type="InterPro" id="IPR036188">
    <property type="entry name" value="FAD/NAD-bd_sf"/>
</dbReference>
<dbReference type="InterPro" id="IPR002938">
    <property type="entry name" value="FAD-bd"/>
</dbReference>
<evidence type="ECO:0000256" key="4">
    <source>
        <dbReference type="ARBA" id="ARBA00023002"/>
    </source>
</evidence>
<accession>A0AAN7TLG8</accession>
<evidence type="ECO:0000256" key="3">
    <source>
        <dbReference type="ARBA" id="ARBA00022827"/>
    </source>
</evidence>
<dbReference type="EMBL" id="JAVRRL010000021">
    <property type="protein sequence ID" value="KAK5113780.1"/>
    <property type="molecule type" value="Genomic_DNA"/>
</dbReference>
<keyword evidence="2" id="KW-0285">Flavoprotein</keyword>
<gene>
    <name evidence="7" type="ORF">LTR62_003164</name>
</gene>
<sequence length="171" mass="18295">MPPPLHVTIIGAGLAGLATARILRDGNHDITILELLPSNHEVGAALSLGPSAIYLLEPLGFDRKRCRALTAVGSRTYDKEGRQIHYQDMRPFAVANLADWLMMHRVELWEELYRLATAPGHEVGGCGRAARAFCGAEVVGVDVQSGGVRLKSGEVIASDLVVGADGIKSMI</sequence>
<dbReference type="GO" id="GO:0071949">
    <property type="term" value="F:FAD binding"/>
    <property type="evidence" value="ECO:0007669"/>
    <property type="project" value="InterPro"/>
</dbReference>
<protein>
    <recommendedName>
        <fullName evidence="6">FAD-binding domain-containing protein</fullName>
    </recommendedName>
</protein>